<proteinExistence type="predicted"/>
<gene>
    <name evidence="2" type="ORF">Cvel_22653</name>
</gene>
<dbReference type="VEuPathDB" id="CryptoDB:Cvel_22653"/>
<dbReference type="AlphaFoldDB" id="A0A0G4GNE4"/>
<sequence length="481" mass="52730">MRCRATIPCKLNRQPAILKPSIMEIEAVTLPLIGNQCLIKLGTRFDYQTGSVNLPSTVINFLCTKNDLFFLLLKIDGTSLPESLPLLNSPSMSPEAVAMDPASPVSPPLPPSLVVLANGHLPARLKAVKRKKQHRGNRTTSYVVRTHSGESAVSPPVSSSCDSSAASNQPPSQQPESSFSQDPPPISTKATIDELIRAHHEWCIHPNDSPHSDPVYVVPLPSDSPSERPDTSVGSPQQQQQQQSSDAPCRSDQSSSPKFDITDFGKDELILWRDENAGRCFFGSLRAVDPESEGRVEVQAWGSNSKQPLASRRMQPAWCPLRGRPKLLYGAQKPSGCGPELCFLVPEEVVERNIVFFTEGTLPSHLCDTYQSVLFASPETVFPTDRLFFDSLAFSAAAAAIFLPLSHPTLVAVQLACEIVAKGSYQMKITKPKNGTLRWAGVDFNVSRNFMHIHQTEYLLFCPRSSSRFIPPPPIVSRAPV</sequence>
<dbReference type="EMBL" id="CDMZ01001381">
    <property type="protein sequence ID" value="CEM31715.1"/>
    <property type="molecule type" value="Genomic_DNA"/>
</dbReference>
<feature type="compositionally biased region" description="Basic residues" evidence="1">
    <location>
        <begin position="127"/>
        <end position="137"/>
    </location>
</feature>
<feature type="region of interest" description="Disordered" evidence="1">
    <location>
        <begin position="127"/>
        <end position="187"/>
    </location>
</feature>
<name>A0A0G4GNE4_9ALVE</name>
<protein>
    <submittedName>
        <fullName evidence="2">Uncharacterized protein</fullName>
    </submittedName>
</protein>
<feature type="compositionally biased region" description="Low complexity" evidence="1">
    <location>
        <begin position="151"/>
        <end position="181"/>
    </location>
</feature>
<evidence type="ECO:0000313" key="2">
    <source>
        <dbReference type="EMBL" id="CEM31715.1"/>
    </source>
</evidence>
<accession>A0A0G4GNE4</accession>
<feature type="region of interest" description="Disordered" evidence="1">
    <location>
        <begin position="207"/>
        <end position="261"/>
    </location>
</feature>
<evidence type="ECO:0000256" key="1">
    <source>
        <dbReference type="SAM" id="MobiDB-lite"/>
    </source>
</evidence>
<reference evidence="2" key="1">
    <citation type="submission" date="2014-11" db="EMBL/GenBank/DDBJ databases">
        <authorList>
            <person name="Otto D Thomas"/>
            <person name="Naeem Raeece"/>
        </authorList>
    </citation>
    <scope>NUCLEOTIDE SEQUENCE</scope>
</reference>
<organism evidence="2">
    <name type="scientific">Chromera velia CCMP2878</name>
    <dbReference type="NCBI Taxonomy" id="1169474"/>
    <lineage>
        <taxon>Eukaryota</taxon>
        <taxon>Sar</taxon>
        <taxon>Alveolata</taxon>
        <taxon>Colpodellida</taxon>
        <taxon>Chromeraceae</taxon>
        <taxon>Chromera</taxon>
    </lineage>
</organism>
<dbReference type="PhylomeDB" id="A0A0G4GNE4"/>